<evidence type="ECO:0000256" key="1">
    <source>
        <dbReference type="ARBA" id="ARBA00022485"/>
    </source>
</evidence>
<dbReference type="GO" id="GO:0097506">
    <property type="term" value="F:deaminated base DNA N-glycosylase activity"/>
    <property type="evidence" value="ECO:0007669"/>
    <property type="project" value="UniProtKB-ARBA"/>
</dbReference>
<gene>
    <name evidence="10" type="ORF">UU67_C0069G0002</name>
</gene>
<evidence type="ECO:0000256" key="5">
    <source>
        <dbReference type="ARBA" id="ARBA00023004"/>
    </source>
</evidence>
<protein>
    <submittedName>
        <fullName evidence="10">Phage SPO1 DNA polymerase-related protein</fullName>
    </submittedName>
</protein>
<dbReference type="InterPro" id="IPR005122">
    <property type="entry name" value="Uracil-DNA_glycosylase-like"/>
</dbReference>
<evidence type="ECO:0000256" key="2">
    <source>
        <dbReference type="ARBA" id="ARBA00022723"/>
    </source>
</evidence>
<dbReference type="AlphaFoldDB" id="A0A0G0WFB3"/>
<feature type="region of interest" description="Disordered" evidence="8">
    <location>
        <begin position="1"/>
        <end position="25"/>
    </location>
</feature>
<dbReference type="PANTHER" id="PTHR33693">
    <property type="entry name" value="TYPE-5 URACIL-DNA GLYCOSYLASE"/>
    <property type="match status" value="1"/>
</dbReference>
<evidence type="ECO:0000256" key="6">
    <source>
        <dbReference type="ARBA" id="ARBA00023014"/>
    </source>
</evidence>
<keyword evidence="4" id="KW-0378">Hydrolase</keyword>
<evidence type="ECO:0000256" key="4">
    <source>
        <dbReference type="ARBA" id="ARBA00022801"/>
    </source>
</evidence>
<dbReference type="GO" id="GO:0006281">
    <property type="term" value="P:DNA repair"/>
    <property type="evidence" value="ECO:0007669"/>
    <property type="project" value="UniProtKB-KW"/>
</dbReference>
<reference evidence="10 11" key="1">
    <citation type="journal article" date="2015" name="Nature">
        <title>rRNA introns, odd ribosomes, and small enigmatic genomes across a large radiation of phyla.</title>
        <authorList>
            <person name="Brown C.T."/>
            <person name="Hug L.A."/>
            <person name="Thomas B.C."/>
            <person name="Sharon I."/>
            <person name="Castelle C.J."/>
            <person name="Singh A."/>
            <person name="Wilkins M.J."/>
            <person name="Williams K.H."/>
            <person name="Banfield J.F."/>
        </authorList>
    </citation>
    <scope>NUCLEOTIDE SEQUENCE [LARGE SCALE GENOMIC DNA]</scope>
</reference>
<dbReference type="EMBL" id="LCBN01000069">
    <property type="protein sequence ID" value="KKS11600.1"/>
    <property type="molecule type" value="Genomic_DNA"/>
</dbReference>
<feature type="domain" description="Uracil-DNA glycosylase-like" evidence="9">
    <location>
        <begin position="47"/>
        <end position="192"/>
    </location>
</feature>
<sequence>MIQYRKSADRPNAPQPINTKGEMDKNQLLKDLNKRASAKFKGERLLFGQGNLNASVVVVAEFPVSEEVHAETPLAGPAGKIFNQALRGLGLSRRQLYITYAVKSAPAPGVIPSPKEVKQFSQFLKEEIKIIDPKLTIALGSVALRGLSVKLPLFNIRGRLIRFGINSLFATHNPATILKSDAQKLEFEKDFGKLNEALASISLA</sequence>
<name>A0A0G0WFB3_9BACT</name>
<keyword evidence="7" id="KW-0234">DNA repair</keyword>
<accession>A0A0G0WFB3</accession>
<dbReference type="CDD" id="cd10030">
    <property type="entry name" value="UDG-F4_TTUDGA_SPO1dp_like"/>
    <property type="match status" value="1"/>
</dbReference>
<dbReference type="InterPro" id="IPR051536">
    <property type="entry name" value="UDG_Type-4/5"/>
</dbReference>
<dbReference type="GO" id="GO:0046872">
    <property type="term" value="F:metal ion binding"/>
    <property type="evidence" value="ECO:0007669"/>
    <property type="project" value="UniProtKB-KW"/>
</dbReference>
<dbReference type="Gene3D" id="3.40.470.10">
    <property type="entry name" value="Uracil-DNA glycosylase-like domain"/>
    <property type="match status" value="1"/>
</dbReference>
<dbReference type="Proteomes" id="UP000034753">
    <property type="component" value="Unassembled WGS sequence"/>
</dbReference>
<evidence type="ECO:0000256" key="8">
    <source>
        <dbReference type="SAM" id="MobiDB-lite"/>
    </source>
</evidence>
<comment type="caution">
    <text evidence="10">The sequence shown here is derived from an EMBL/GenBank/DDBJ whole genome shotgun (WGS) entry which is preliminary data.</text>
</comment>
<dbReference type="InterPro" id="IPR036895">
    <property type="entry name" value="Uracil-DNA_glycosylase-like_sf"/>
</dbReference>
<keyword evidence="5" id="KW-0408">Iron</keyword>
<dbReference type="SMART" id="SM00987">
    <property type="entry name" value="UreE_C"/>
    <property type="match status" value="1"/>
</dbReference>
<evidence type="ECO:0000256" key="3">
    <source>
        <dbReference type="ARBA" id="ARBA00022763"/>
    </source>
</evidence>
<evidence type="ECO:0000259" key="9">
    <source>
        <dbReference type="SMART" id="SM00986"/>
    </source>
</evidence>
<keyword evidence="6" id="KW-0411">Iron-sulfur</keyword>
<proteinExistence type="predicted"/>
<evidence type="ECO:0000313" key="11">
    <source>
        <dbReference type="Proteomes" id="UP000034753"/>
    </source>
</evidence>
<keyword evidence="2" id="KW-0479">Metal-binding</keyword>
<organism evidence="10 11">
    <name type="scientific">Candidatus Daviesbacteria bacterium GW2011_GWB1_41_5</name>
    <dbReference type="NCBI Taxonomy" id="1618429"/>
    <lineage>
        <taxon>Bacteria</taxon>
        <taxon>Candidatus Daviesiibacteriota</taxon>
    </lineage>
</organism>
<dbReference type="PANTHER" id="PTHR33693:SF1">
    <property type="entry name" value="TYPE-4 URACIL-DNA GLYCOSYLASE"/>
    <property type="match status" value="1"/>
</dbReference>
<dbReference type="SUPFAM" id="SSF52141">
    <property type="entry name" value="Uracil-DNA glycosylase-like"/>
    <property type="match status" value="1"/>
</dbReference>
<evidence type="ECO:0000256" key="7">
    <source>
        <dbReference type="ARBA" id="ARBA00023204"/>
    </source>
</evidence>
<keyword evidence="1" id="KW-0004">4Fe-4S</keyword>
<evidence type="ECO:0000313" key="10">
    <source>
        <dbReference type="EMBL" id="KKS11600.1"/>
    </source>
</evidence>
<keyword evidence="3" id="KW-0227">DNA damage</keyword>
<dbReference type="Pfam" id="PF03167">
    <property type="entry name" value="UDG"/>
    <property type="match status" value="1"/>
</dbReference>
<dbReference type="GO" id="GO:0051539">
    <property type="term" value="F:4 iron, 4 sulfur cluster binding"/>
    <property type="evidence" value="ECO:0007669"/>
    <property type="project" value="UniProtKB-KW"/>
</dbReference>
<dbReference type="SMART" id="SM00986">
    <property type="entry name" value="UDG"/>
    <property type="match status" value="1"/>
</dbReference>